<name>A0ABU0X1A3_9PSEU</name>
<dbReference type="RefSeq" id="WP_306747114.1">
    <property type="nucleotide sequence ID" value="NZ_NSDM01000007.1"/>
</dbReference>
<sequence>MSDCLFCRIVAREIPATVVHETDTTLAFRDIAPQAPTHVVLVPKTHAPDAVALAAAAPGVLDDLFLAAGEVAKAEGVADTGYRTLFNTGSDAGQTVFHAHLHVLGGRRLGPLA</sequence>
<proteinExistence type="predicted"/>
<dbReference type="InterPro" id="IPR001310">
    <property type="entry name" value="Histidine_triad_HIT"/>
</dbReference>
<dbReference type="Pfam" id="PF01230">
    <property type="entry name" value="HIT"/>
    <property type="match status" value="1"/>
</dbReference>
<keyword evidence="4" id="KW-1185">Reference proteome</keyword>
<dbReference type="CDD" id="cd01276">
    <property type="entry name" value="PKCI_related"/>
    <property type="match status" value="1"/>
</dbReference>
<dbReference type="PROSITE" id="PS51084">
    <property type="entry name" value="HIT_2"/>
    <property type="match status" value="1"/>
</dbReference>
<dbReference type="PRINTS" id="PR00332">
    <property type="entry name" value="HISTRIAD"/>
</dbReference>
<dbReference type="PANTHER" id="PTHR23089">
    <property type="entry name" value="HISTIDINE TRIAD HIT PROTEIN"/>
    <property type="match status" value="1"/>
</dbReference>
<accession>A0ABU0X1A3</accession>
<evidence type="ECO:0000313" key="3">
    <source>
        <dbReference type="EMBL" id="MDQ2585915.1"/>
    </source>
</evidence>
<feature type="domain" description="HIT" evidence="2">
    <location>
        <begin position="5"/>
        <end position="113"/>
    </location>
</feature>
<evidence type="ECO:0000259" key="2">
    <source>
        <dbReference type="PROSITE" id="PS51084"/>
    </source>
</evidence>
<dbReference type="InterPro" id="IPR011146">
    <property type="entry name" value="HIT-like"/>
</dbReference>
<dbReference type="Gene3D" id="3.30.428.10">
    <property type="entry name" value="HIT-like"/>
    <property type="match status" value="1"/>
</dbReference>
<protein>
    <submittedName>
        <fullName evidence="3">Histidine triad nucleotide-binding protein</fullName>
    </submittedName>
</protein>
<comment type="caution">
    <text evidence="3">The sequence shown here is derived from an EMBL/GenBank/DDBJ whole genome shotgun (WGS) entry which is preliminary data.</text>
</comment>
<dbReference type="InterPro" id="IPR036265">
    <property type="entry name" value="HIT-like_sf"/>
</dbReference>
<evidence type="ECO:0000313" key="4">
    <source>
        <dbReference type="Proteomes" id="UP001225605"/>
    </source>
</evidence>
<dbReference type="Proteomes" id="UP001225605">
    <property type="component" value="Unassembled WGS sequence"/>
</dbReference>
<evidence type="ECO:0000256" key="1">
    <source>
        <dbReference type="PROSITE-ProRule" id="PRU00464"/>
    </source>
</evidence>
<reference evidence="3 4" key="1">
    <citation type="submission" date="2017-06" db="EMBL/GenBank/DDBJ databases">
        <title>Cultured bacterium strain Saccharothrix yanglingensis Hhs.015.</title>
        <authorList>
            <person name="Xia Y."/>
        </authorList>
    </citation>
    <scope>NUCLEOTIDE SEQUENCE [LARGE SCALE GENOMIC DNA]</scope>
    <source>
        <strain evidence="3 4">Hhs.015</strain>
    </source>
</reference>
<dbReference type="SUPFAM" id="SSF54197">
    <property type="entry name" value="HIT-like"/>
    <property type="match status" value="1"/>
</dbReference>
<feature type="short sequence motif" description="Histidine triad motif" evidence="1">
    <location>
        <begin position="98"/>
        <end position="102"/>
    </location>
</feature>
<gene>
    <name evidence="3" type="ORF">CKY47_18360</name>
</gene>
<dbReference type="EMBL" id="NSDM01000007">
    <property type="protein sequence ID" value="MDQ2585915.1"/>
    <property type="molecule type" value="Genomic_DNA"/>
</dbReference>
<organism evidence="3 4">
    <name type="scientific">Saccharothrix yanglingensis</name>
    <dbReference type="NCBI Taxonomy" id="659496"/>
    <lineage>
        <taxon>Bacteria</taxon>
        <taxon>Bacillati</taxon>
        <taxon>Actinomycetota</taxon>
        <taxon>Actinomycetes</taxon>
        <taxon>Pseudonocardiales</taxon>
        <taxon>Pseudonocardiaceae</taxon>
        <taxon>Saccharothrix</taxon>
    </lineage>
</organism>